<dbReference type="NCBIfam" id="NF003989">
    <property type="entry name" value="PRK05472.1-3"/>
    <property type="match status" value="1"/>
</dbReference>
<feature type="domain" description="CoA-binding" evidence="8">
    <location>
        <begin position="82"/>
        <end position="184"/>
    </location>
</feature>
<dbReference type="GO" id="GO:0005737">
    <property type="term" value="C:cytoplasm"/>
    <property type="evidence" value="ECO:0007669"/>
    <property type="project" value="UniProtKB-SubCell"/>
</dbReference>
<comment type="subcellular location">
    <subcellularLocation>
        <location evidence="7">Cytoplasm</location>
    </subcellularLocation>
</comment>
<dbReference type="PANTHER" id="PTHR35786:SF1">
    <property type="entry name" value="REDOX-SENSING TRANSCRIPTIONAL REPRESSOR REX 1"/>
    <property type="match status" value="1"/>
</dbReference>
<organism evidence="9 10">
    <name type="scientific">Thermotomaculum hydrothermale</name>
    <dbReference type="NCBI Taxonomy" id="981385"/>
    <lineage>
        <taxon>Bacteria</taxon>
        <taxon>Pseudomonadati</taxon>
        <taxon>Acidobacteriota</taxon>
        <taxon>Holophagae</taxon>
        <taxon>Thermotomaculales</taxon>
        <taxon>Thermotomaculaceae</taxon>
        <taxon>Thermotomaculum</taxon>
    </lineage>
</organism>
<dbReference type="InterPro" id="IPR003781">
    <property type="entry name" value="CoA-bd"/>
</dbReference>
<protein>
    <recommendedName>
        <fullName evidence="7">Redox-sensing transcriptional repressor Rex</fullName>
    </recommendedName>
</protein>
<dbReference type="GO" id="GO:0003677">
    <property type="term" value="F:DNA binding"/>
    <property type="evidence" value="ECO:0007669"/>
    <property type="project" value="UniProtKB-UniRule"/>
</dbReference>
<name>A0A7R6PHM4_9BACT</name>
<dbReference type="InterPro" id="IPR036388">
    <property type="entry name" value="WH-like_DNA-bd_sf"/>
</dbReference>
<dbReference type="KEGG" id="thyd:TTHT_1251"/>
<dbReference type="SMART" id="SM00881">
    <property type="entry name" value="CoA_binding"/>
    <property type="match status" value="1"/>
</dbReference>
<evidence type="ECO:0000313" key="10">
    <source>
        <dbReference type="Proteomes" id="UP000595564"/>
    </source>
</evidence>
<dbReference type="InterPro" id="IPR022876">
    <property type="entry name" value="Tscrpt_rep_Rex"/>
</dbReference>
<evidence type="ECO:0000256" key="1">
    <source>
        <dbReference type="ARBA" id="ARBA00022490"/>
    </source>
</evidence>
<dbReference type="Gene3D" id="1.10.10.10">
    <property type="entry name" value="Winged helix-like DNA-binding domain superfamily/Winged helix DNA-binding domain"/>
    <property type="match status" value="1"/>
</dbReference>
<dbReference type="PANTHER" id="PTHR35786">
    <property type="entry name" value="REDOX-SENSING TRANSCRIPTIONAL REPRESSOR REX"/>
    <property type="match status" value="1"/>
</dbReference>
<evidence type="ECO:0000256" key="4">
    <source>
        <dbReference type="ARBA" id="ARBA00023027"/>
    </source>
</evidence>
<dbReference type="EMBL" id="AP017470">
    <property type="protein sequence ID" value="BBB32769.1"/>
    <property type="molecule type" value="Genomic_DNA"/>
</dbReference>
<dbReference type="Gene3D" id="3.40.50.720">
    <property type="entry name" value="NAD(P)-binding Rossmann-like Domain"/>
    <property type="match status" value="1"/>
</dbReference>
<evidence type="ECO:0000259" key="8">
    <source>
        <dbReference type="SMART" id="SM00881"/>
    </source>
</evidence>
<feature type="DNA-binding region" description="H-T-H motif" evidence="7">
    <location>
        <begin position="18"/>
        <end position="57"/>
    </location>
</feature>
<dbReference type="Proteomes" id="UP000595564">
    <property type="component" value="Chromosome"/>
</dbReference>
<evidence type="ECO:0000256" key="6">
    <source>
        <dbReference type="ARBA" id="ARBA00023163"/>
    </source>
</evidence>
<dbReference type="InterPro" id="IPR036390">
    <property type="entry name" value="WH_DNA-bd_sf"/>
</dbReference>
<proteinExistence type="inferred from homology"/>
<gene>
    <name evidence="7 9" type="primary">rex</name>
    <name evidence="9" type="ORF">TTHT_1251</name>
</gene>
<dbReference type="SUPFAM" id="SSF51735">
    <property type="entry name" value="NAD(P)-binding Rossmann-fold domains"/>
    <property type="match status" value="1"/>
</dbReference>
<comment type="similarity">
    <text evidence="7">Belongs to the transcriptional regulatory Rex family.</text>
</comment>
<dbReference type="InterPro" id="IPR058236">
    <property type="entry name" value="Rex_actinobacterial-type"/>
</dbReference>
<dbReference type="NCBIfam" id="NF003994">
    <property type="entry name" value="PRK05472.2-3"/>
    <property type="match status" value="1"/>
</dbReference>
<evidence type="ECO:0000256" key="7">
    <source>
        <dbReference type="HAMAP-Rule" id="MF_01131"/>
    </source>
</evidence>
<dbReference type="HAMAP" id="MF_01131">
    <property type="entry name" value="Rex"/>
    <property type="match status" value="1"/>
</dbReference>
<accession>A0A7R6PHM4</accession>
<keyword evidence="10" id="KW-1185">Reference proteome</keyword>
<dbReference type="GO" id="GO:0051775">
    <property type="term" value="P:response to redox state"/>
    <property type="evidence" value="ECO:0007669"/>
    <property type="project" value="InterPro"/>
</dbReference>
<dbReference type="GO" id="GO:0045892">
    <property type="term" value="P:negative regulation of DNA-templated transcription"/>
    <property type="evidence" value="ECO:0007669"/>
    <property type="project" value="InterPro"/>
</dbReference>
<dbReference type="Pfam" id="PF02629">
    <property type="entry name" value="CoA_binding"/>
    <property type="match status" value="1"/>
</dbReference>
<dbReference type="GO" id="GO:0003700">
    <property type="term" value="F:DNA-binding transcription factor activity"/>
    <property type="evidence" value="ECO:0007669"/>
    <property type="project" value="UniProtKB-UniRule"/>
</dbReference>
<dbReference type="InterPro" id="IPR036291">
    <property type="entry name" value="NAD(P)-bd_dom_sf"/>
</dbReference>
<dbReference type="NCBIfam" id="NF003995">
    <property type="entry name" value="PRK05472.2-4"/>
    <property type="match status" value="1"/>
</dbReference>
<dbReference type="Pfam" id="PF06971">
    <property type="entry name" value="Put_DNA-bind_N"/>
    <property type="match status" value="1"/>
</dbReference>
<reference evidence="9 10" key="1">
    <citation type="journal article" date="2012" name="Extremophiles">
        <title>Thermotomaculum hydrothermale gen. nov., sp. nov., a novel heterotrophic thermophile within the phylum Acidobacteria from a deep-sea hydrothermal vent chimney in the Southern Okinawa Trough.</title>
        <authorList>
            <person name="Izumi H."/>
            <person name="Nunoura T."/>
            <person name="Miyazaki M."/>
            <person name="Mino S."/>
            <person name="Toki T."/>
            <person name="Takai K."/>
            <person name="Sako Y."/>
            <person name="Sawabe T."/>
            <person name="Nakagawa S."/>
        </authorList>
    </citation>
    <scope>NUCLEOTIDE SEQUENCE [LARGE SCALE GENOMIC DNA]</scope>
    <source>
        <strain evidence="9 10">AC55</strain>
    </source>
</reference>
<keyword evidence="5 7" id="KW-0238">DNA-binding</keyword>
<dbReference type="SUPFAM" id="SSF46785">
    <property type="entry name" value="Winged helix' DNA-binding domain"/>
    <property type="match status" value="1"/>
</dbReference>
<feature type="binding site" evidence="7">
    <location>
        <begin position="92"/>
        <end position="97"/>
    </location>
    <ligand>
        <name>NAD(+)</name>
        <dbReference type="ChEBI" id="CHEBI:57540"/>
    </ligand>
</feature>
<keyword evidence="3 7" id="KW-0805">Transcription regulation</keyword>
<keyword evidence="2 7" id="KW-0678">Repressor</keyword>
<evidence type="ECO:0000313" key="9">
    <source>
        <dbReference type="EMBL" id="BBB32769.1"/>
    </source>
</evidence>
<keyword evidence="6 7" id="KW-0804">Transcription</keyword>
<comment type="subunit">
    <text evidence="7">Homodimer.</text>
</comment>
<dbReference type="NCBIfam" id="NF003996">
    <property type="entry name" value="PRK05472.2-5"/>
    <property type="match status" value="1"/>
</dbReference>
<sequence length="216" mass="24239">MKKYCSCVSEVVARRLTLYLRCFIQLKEEGYEFVSSKELAERFNLNSDLIRKDFSYFGTFGKRGVGYNVDEIIEKIKMILGLQRVYNVAIAGAGNLGKALAHYPKFNEGSFRIVAMFDSNARKVGRTYGENNIPIFHVKELPEKVKELKVDMGIIAVPARAAQQVADAFVKAGVKGLMNFAPARISVPNNVKTVCADFRALLEMLAYYVSNLKDSE</sequence>
<evidence type="ECO:0000256" key="3">
    <source>
        <dbReference type="ARBA" id="ARBA00023015"/>
    </source>
</evidence>
<comment type="function">
    <text evidence="7">Modulates transcription in response to changes in cellular NADH/NAD(+) redox state.</text>
</comment>
<evidence type="ECO:0000256" key="2">
    <source>
        <dbReference type="ARBA" id="ARBA00022491"/>
    </source>
</evidence>
<dbReference type="AlphaFoldDB" id="A0A7R6PHM4"/>
<dbReference type="InterPro" id="IPR009718">
    <property type="entry name" value="Rex_DNA-bd_C_dom"/>
</dbReference>
<keyword evidence="1 7" id="KW-0963">Cytoplasm</keyword>
<evidence type="ECO:0000256" key="5">
    <source>
        <dbReference type="ARBA" id="ARBA00023125"/>
    </source>
</evidence>
<keyword evidence="4 7" id="KW-0520">NAD</keyword>
<dbReference type="NCBIfam" id="NF003993">
    <property type="entry name" value="PRK05472.2-2"/>
    <property type="match status" value="1"/>
</dbReference>